<evidence type="ECO:0000259" key="1">
    <source>
        <dbReference type="Pfam" id="PF06985"/>
    </source>
</evidence>
<gene>
    <name evidence="2" type="ORF">EV421DRAFT_1706335</name>
</gene>
<organism evidence="2 3">
    <name type="scientific">Armillaria borealis</name>
    <dbReference type="NCBI Taxonomy" id="47425"/>
    <lineage>
        <taxon>Eukaryota</taxon>
        <taxon>Fungi</taxon>
        <taxon>Dikarya</taxon>
        <taxon>Basidiomycota</taxon>
        <taxon>Agaricomycotina</taxon>
        <taxon>Agaricomycetes</taxon>
        <taxon>Agaricomycetidae</taxon>
        <taxon>Agaricales</taxon>
        <taxon>Marasmiineae</taxon>
        <taxon>Physalacriaceae</taxon>
        <taxon>Armillaria</taxon>
    </lineage>
</organism>
<dbReference type="Proteomes" id="UP001175226">
    <property type="component" value="Unassembled WGS sequence"/>
</dbReference>
<sequence>VLNSYIAQGLDFGTIYAHFRPYWKDIQSREHDLRTNEEKDIEMRRKVLVHDRITTREVPPRRVWDLYANRVVPYWVARETPWGISHAWVDEKDRVNVMTPINGYEWPVPMPNNANLDLIRIEMLNHGAQYAWLDVLCLRQEGGKNEHLRLDEWKLDVPTIGSVYEKAAQVVCYFNGLGRALNFTADYFESDRCWFGRAWTLQEITLNPIVGGKTGNDIIDEEVQRRFKRLRNIIQYGTCLGLVSEMQHRVSTKPLDKVAGLVYLLKTDSIPIYDAEQSAADAWEVLMDVIQPMFREELLFFYPVRGDGTRCWRPSWEQVMTNKVIVDHFDWYTSRVLRMEDADVDYYKGCLINSGYVRGLSAVQTELEHRQGELVFKDATGVPHTFNIMVDHAYQIPDGFYTLIASNGNLDDKSWVAGRLREDGKFKKLLAFRSSPDQSRSSRQLRYKEQVIYLC</sequence>
<dbReference type="PANTHER" id="PTHR24148">
    <property type="entry name" value="ANKYRIN REPEAT DOMAIN-CONTAINING PROTEIN 39 HOMOLOG-RELATED"/>
    <property type="match status" value="1"/>
</dbReference>
<dbReference type="PANTHER" id="PTHR24148:SF64">
    <property type="entry name" value="HETEROKARYON INCOMPATIBILITY DOMAIN-CONTAINING PROTEIN"/>
    <property type="match status" value="1"/>
</dbReference>
<feature type="domain" description="Heterokaryon incompatibility" evidence="1">
    <location>
        <begin position="84"/>
        <end position="176"/>
    </location>
</feature>
<dbReference type="EMBL" id="JAUEPT010000011">
    <property type="protein sequence ID" value="KAK0447541.1"/>
    <property type="molecule type" value="Genomic_DNA"/>
</dbReference>
<dbReference type="Pfam" id="PF06985">
    <property type="entry name" value="HET"/>
    <property type="match status" value="1"/>
</dbReference>
<feature type="non-terminal residue" evidence="2">
    <location>
        <position position="1"/>
    </location>
</feature>
<reference evidence="2" key="1">
    <citation type="submission" date="2023-06" db="EMBL/GenBank/DDBJ databases">
        <authorList>
            <consortium name="Lawrence Berkeley National Laboratory"/>
            <person name="Ahrendt S."/>
            <person name="Sahu N."/>
            <person name="Indic B."/>
            <person name="Wong-Bajracharya J."/>
            <person name="Merenyi Z."/>
            <person name="Ke H.-M."/>
            <person name="Monk M."/>
            <person name="Kocsube S."/>
            <person name="Drula E."/>
            <person name="Lipzen A."/>
            <person name="Balint B."/>
            <person name="Henrissat B."/>
            <person name="Andreopoulos B."/>
            <person name="Martin F.M."/>
            <person name="Harder C.B."/>
            <person name="Rigling D."/>
            <person name="Ford K.L."/>
            <person name="Foster G.D."/>
            <person name="Pangilinan J."/>
            <person name="Papanicolaou A."/>
            <person name="Barry K."/>
            <person name="LaButti K."/>
            <person name="Viragh M."/>
            <person name="Koriabine M."/>
            <person name="Yan M."/>
            <person name="Riley R."/>
            <person name="Champramary S."/>
            <person name="Plett K.L."/>
            <person name="Tsai I.J."/>
            <person name="Slot J."/>
            <person name="Sipos G."/>
            <person name="Plett J."/>
            <person name="Nagy L.G."/>
            <person name="Grigoriev I.V."/>
        </authorList>
    </citation>
    <scope>NUCLEOTIDE SEQUENCE</scope>
    <source>
        <strain evidence="2">FPL87.14</strain>
    </source>
</reference>
<keyword evidence="3" id="KW-1185">Reference proteome</keyword>
<proteinExistence type="predicted"/>
<evidence type="ECO:0000313" key="3">
    <source>
        <dbReference type="Proteomes" id="UP001175226"/>
    </source>
</evidence>
<dbReference type="InterPro" id="IPR010730">
    <property type="entry name" value="HET"/>
</dbReference>
<name>A0AA39MUH3_9AGAR</name>
<dbReference type="InterPro" id="IPR052895">
    <property type="entry name" value="HetReg/Transcr_Mod"/>
</dbReference>
<comment type="caution">
    <text evidence="2">The sequence shown here is derived from an EMBL/GenBank/DDBJ whole genome shotgun (WGS) entry which is preliminary data.</text>
</comment>
<evidence type="ECO:0000313" key="2">
    <source>
        <dbReference type="EMBL" id="KAK0447541.1"/>
    </source>
</evidence>
<dbReference type="AlphaFoldDB" id="A0AA39MUH3"/>
<accession>A0AA39MUH3</accession>
<protein>
    <recommendedName>
        <fullName evidence="1">Heterokaryon incompatibility domain-containing protein</fullName>
    </recommendedName>
</protein>